<dbReference type="GO" id="GO:0002949">
    <property type="term" value="P:tRNA threonylcarbamoyladenosine modification"/>
    <property type="evidence" value="ECO:0007669"/>
    <property type="project" value="UniProtKB-UniRule"/>
</dbReference>
<comment type="cofactor">
    <cofactor evidence="8">
        <name>Fe(2+)</name>
        <dbReference type="ChEBI" id="CHEBI:29033"/>
    </cofactor>
    <text evidence="8">Binds 1 Fe(2+) ion per subunit.</text>
</comment>
<keyword evidence="6 8" id="KW-0012">Acyltransferase</keyword>
<evidence type="ECO:0000256" key="7">
    <source>
        <dbReference type="ARBA" id="ARBA00048117"/>
    </source>
</evidence>
<evidence type="ECO:0000256" key="6">
    <source>
        <dbReference type="ARBA" id="ARBA00023315"/>
    </source>
</evidence>
<gene>
    <name evidence="8 10" type="primary">kae1</name>
    <name evidence="10" type="ORF">ENM60_04150</name>
</gene>
<dbReference type="EMBL" id="DRYK01000055">
    <property type="protein sequence ID" value="HHP67963.1"/>
    <property type="molecule type" value="Genomic_DNA"/>
</dbReference>
<feature type="binding site" evidence="8">
    <location>
        <position position="136"/>
    </location>
    <ligand>
        <name>Fe cation</name>
        <dbReference type="ChEBI" id="CHEBI:24875"/>
    </ligand>
</feature>
<dbReference type="SUPFAM" id="SSF53067">
    <property type="entry name" value="Actin-like ATPase domain"/>
    <property type="match status" value="1"/>
</dbReference>
<feature type="binding site" evidence="8">
    <location>
        <position position="291"/>
    </location>
    <ligand>
        <name>substrate</name>
    </ligand>
</feature>
<dbReference type="EC" id="2.3.1.234" evidence="8"/>
<comment type="caution">
    <text evidence="10">The sequence shown here is derived from an EMBL/GenBank/DDBJ whole genome shotgun (WGS) entry which is preliminary data.</text>
</comment>
<feature type="binding site" evidence="8">
    <location>
        <position position="206"/>
    </location>
    <ligand>
        <name>substrate</name>
    </ligand>
</feature>
<dbReference type="GO" id="GO:0000408">
    <property type="term" value="C:EKC/KEOPS complex"/>
    <property type="evidence" value="ECO:0007669"/>
    <property type="project" value="InterPro"/>
</dbReference>
<reference evidence="10" key="1">
    <citation type="journal article" date="2020" name="mSystems">
        <title>Genome- and Community-Level Interaction Insights into Carbon Utilization and Element Cycling Functions of Hydrothermarchaeota in Hydrothermal Sediment.</title>
        <authorList>
            <person name="Zhou Z."/>
            <person name="Liu Y."/>
            <person name="Xu W."/>
            <person name="Pan J."/>
            <person name="Luo Z.H."/>
            <person name="Li M."/>
        </authorList>
    </citation>
    <scope>NUCLEOTIDE SEQUENCE [LARGE SCALE GENOMIC DNA]</scope>
    <source>
        <strain evidence="10">SpSt-110</strain>
    </source>
</reference>
<keyword evidence="3 8" id="KW-0819">tRNA processing</keyword>
<organism evidence="10">
    <name type="scientific">Thermogladius calderae</name>
    <dbReference type="NCBI Taxonomy" id="1200300"/>
    <lineage>
        <taxon>Archaea</taxon>
        <taxon>Thermoproteota</taxon>
        <taxon>Thermoprotei</taxon>
        <taxon>Desulfurococcales</taxon>
        <taxon>Desulfurococcaceae</taxon>
        <taxon>Thermogladius</taxon>
    </lineage>
</organism>
<feature type="binding site" evidence="8">
    <location>
        <begin position="153"/>
        <end position="157"/>
    </location>
    <ligand>
        <name>substrate</name>
    </ligand>
</feature>
<evidence type="ECO:0000256" key="3">
    <source>
        <dbReference type="ARBA" id="ARBA00022694"/>
    </source>
</evidence>
<dbReference type="InterPro" id="IPR043129">
    <property type="entry name" value="ATPase_NBD"/>
</dbReference>
<evidence type="ECO:0000256" key="8">
    <source>
        <dbReference type="HAMAP-Rule" id="MF_01446"/>
    </source>
</evidence>
<feature type="binding site" evidence="8">
    <location>
        <position position="185"/>
    </location>
    <ligand>
        <name>substrate</name>
    </ligand>
</feature>
<evidence type="ECO:0000256" key="4">
    <source>
        <dbReference type="ARBA" id="ARBA00022723"/>
    </source>
</evidence>
<dbReference type="GO" id="GO:0005506">
    <property type="term" value="F:iron ion binding"/>
    <property type="evidence" value="ECO:0007669"/>
    <property type="project" value="UniProtKB-UniRule"/>
</dbReference>
<comment type="similarity">
    <text evidence="8">Belongs to the KAE1 / TsaD family.</text>
</comment>
<dbReference type="HAMAP" id="MF_01446">
    <property type="entry name" value="Kae1"/>
    <property type="match status" value="1"/>
</dbReference>
<comment type="caution">
    <text evidence="8">Lacks conserved residue(s) required for the propagation of feature annotation.</text>
</comment>
<accession>A0A7J3XZH7</accession>
<comment type="catalytic activity">
    <reaction evidence="7 8">
        <text>L-threonylcarbamoyladenylate + adenosine(37) in tRNA = N(6)-L-threonylcarbamoyladenosine(37) in tRNA + AMP + H(+)</text>
        <dbReference type="Rhea" id="RHEA:37059"/>
        <dbReference type="Rhea" id="RHEA-COMP:10162"/>
        <dbReference type="Rhea" id="RHEA-COMP:10163"/>
        <dbReference type="ChEBI" id="CHEBI:15378"/>
        <dbReference type="ChEBI" id="CHEBI:73682"/>
        <dbReference type="ChEBI" id="CHEBI:74411"/>
        <dbReference type="ChEBI" id="CHEBI:74418"/>
        <dbReference type="ChEBI" id="CHEBI:456215"/>
        <dbReference type="EC" id="2.3.1.234"/>
    </reaction>
</comment>
<dbReference type="Gene3D" id="3.30.420.40">
    <property type="match status" value="2"/>
</dbReference>
<dbReference type="NCBIfam" id="TIGR00329">
    <property type="entry name" value="gcp_kae1"/>
    <property type="match status" value="1"/>
</dbReference>
<dbReference type="PANTHER" id="PTHR11735">
    <property type="entry name" value="TRNA N6-ADENOSINE THREONYLCARBAMOYLTRANSFERASE"/>
    <property type="match status" value="1"/>
</dbReference>
<dbReference type="GO" id="GO:0061711">
    <property type="term" value="F:tRNA N(6)-L-threonylcarbamoyladenine synthase activity"/>
    <property type="evidence" value="ECO:0007669"/>
    <property type="project" value="UniProtKB-EC"/>
</dbReference>
<dbReference type="Pfam" id="PF00814">
    <property type="entry name" value="TsaD"/>
    <property type="match status" value="1"/>
</dbReference>
<dbReference type="NCBIfam" id="TIGR03722">
    <property type="entry name" value="arch_KAE1"/>
    <property type="match status" value="1"/>
</dbReference>
<feature type="binding site" evidence="8">
    <location>
        <position position="132"/>
    </location>
    <ligand>
        <name>Fe cation</name>
        <dbReference type="ChEBI" id="CHEBI:24875"/>
    </ligand>
</feature>
<evidence type="ECO:0000256" key="2">
    <source>
        <dbReference type="ARBA" id="ARBA00022679"/>
    </source>
</evidence>
<dbReference type="InterPro" id="IPR034680">
    <property type="entry name" value="Kae1_archaea_euk"/>
</dbReference>
<name>A0A7J3XZH7_9CREN</name>
<evidence type="ECO:0000256" key="5">
    <source>
        <dbReference type="ARBA" id="ARBA00023004"/>
    </source>
</evidence>
<keyword evidence="1 8" id="KW-0963">Cytoplasm</keyword>
<feature type="binding site" evidence="8">
    <location>
        <position position="319"/>
    </location>
    <ligand>
        <name>Fe cation</name>
        <dbReference type="ChEBI" id="CHEBI:24875"/>
    </ligand>
</feature>
<evidence type="ECO:0000313" key="10">
    <source>
        <dbReference type="EMBL" id="HHP67963.1"/>
    </source>
</evidence>
<dbReference type="InterPro" id="IPR000905">
    <property type="entry name" value="Gcp-like_dom"/>
</dbReference>
<evidence type="ECO:0000259" key="9">
    <source>
        <dbReference type="Pfam" id="PF00814"/>
    </source>
</evidence>
<feature type="domain" description="Gcp-like" evidence="9">
    <location>
        <begin position="51"/>
        <end position="326"/>
    </location>
</feature>
<dbReference type="PANTHER" id="PTHR11735:SF14">
    <property type="entry name" value="TRNA N6-ADENOSINE THREONYLCARBAMOYLTRANSFERASE"/>
    <property type="match status" value="1"/>
</dbReference>
<feature type="binding site" evidence="8">
    <location>
        <position position="153"/>
    </location>
    <ligand>
        <name>Fe cation</name>
        <dbReference type="ChEBI" id="CHEBI:24875"/>
    </ligand>
</feature>
<comment type="function">
    <text evidence="8">Required for the formation of a threonylcarbamoyl group on adenosine at position 37 (t(6)A37) in tRNAs that read codons beginning with adenine. Is probably involved in the transfer of the threonylcarbamoyl moiety of threonylcarbamoyl-AMP (TC-AMP) to the N6 group of A37.</text>
</comment>
<sequence>MSGNVIYIIPYEPPLLLRERIAVLGIESTSHTFGVGIVEYDGGRRVSILANVNKRYVPAKGGIHPREASITHMKNSKEAIEEALTQAGLKIKEIDSIAVALGPGLGPCIRVGATIARFISSRLGKPLIPVNHAVAHVEIGKLVSGLSDPVVVYVSGGNTMILVGREKSYRVYGETLDIPLGNLFDTFTREIGIAPPYVVGEKHALDLCSEWGSEFIPLPYVVKGNDLSFSGLLTAALQLARREGRVDKKRLGDICLSLRETAFNMLVEVAERALLTTEKKSILLVGGVASNTYLNRKFELMASEHNAVYKAVPQEFSGDNGAMIAYTGLLNFIHGIVVEPSKAYVRQRWRVDEVEAPWVQ</sequence>
<keyword evidence="2 8" id="KW-0808">Transferase</keyword>
<keyword evidence="5 8" id="KW-0408">Iron</keyword>
<proteinExistence type="inferred from homology"/>
<dbReference type="PRINTS" id="PR00789">
    <property type="entry name" value="OSIALOPTASE"/>
</dbReference>
<keyword evidence="4 8" id="KW-0479">Metal-binding</keyword>
<evidence type="ECO:0000256" key="1">
    <source>
        <dbReference type="ARBA" id="ARBA00022490"/>
    </source>
</evidence>
<comment type="subcellular location">
    <subcellularLocation>
        <location evidence="8">Cytoplasm</location>
    </subcellularLocation>
</comment>
<dbReference type="InterPro" id="IPR017861">
    <property type="entry name" value="KAE1/TsaD"/>
</dbReference>
<dbReference type="AlphaFoldDB" id="A0A7J3XZH7"/>
<protein>
    <recommendedName>
        <fullName evidence="8">tRNA N6-adenosine threonylcarbamoyltransferase</fullName>
        <ecNumber evidence="8">2.3.1.234</ecNumber>
    </recommendedName>
    <alternativeName>
        <fullName evidence="8">N6-L-threonylcarbamoyladenine synthase</fullName>
        <shortName evidence="8">t(6)A synthase</shortName>
    </alternativeName>
    <alternativeName>
        <fullName evidence="8">t(6)A37 threonylcarbamoyladenosine biosynthesis protein Kae1</fullName>
    </alternativeName>
    <alternativeName>
        <fullName evidence="8">tRNA threonylcarbamoyladenosine biosynthesis protein Kae1</fullName>
    </alternativeName>
</protein>
<dbReference type="GO" id="GO:0005737">
    <property type="term" value="C:cytoplasm"/>
    <property type="evidence" value="ECO:0007669"/>
    <property type="project" value="UniProtKB-SubCell"/>
</dbReference>